<accession>A0A7W6RQW8</accession>
<keyword evidence="2" id="KW-0808">Transferase</keyword>
<name>A0A7W6RQW8_9HYPH</name>
<dbReference type="InterPro" id="IPR029063">
    <property type="entry name" value="SAM-dependent_MTases_sf"/>
</dbReference>
<evidence type="ECO:0000313" key="2">
    <source>
        <dbReference type="EMBL" id="MBB4277015.1"/>
    </source>
</evidence>
<dbReference type="Gene3D" id="3.40.50.150">
    <property type="entry name" value="Vaccinia Virus protein VP39"/>
    <property type="match status" value="1"/>
</dbReference>
<dbReference type="RefSeq" id="WP_183927651.1">
    <property type="nucleotide sequence ID" value="NZ_JACIGM010000011.1"/>
</dbReference>
<feature type="domain" description="Methyltransferase FkbM" evidence="1">
    <location>
        <begin position="52"/>
        <end position="195"/>
    </location>
</feature>
<evidence type="ECO:0000259" key="1">
    <source>
        <dbReference type="Pfam" id="PF05050"/>
    </source>
</evidence>
<dbReference type="GO" id="GO:0032259">
    <property type="term" value="P:methylation"/>
    <property type="evidence" value="ECO:0007669"/>
    <property type="project" value="UniProtKB-KW"/>
</dbReference>
<reference evidence="2 3" key="1">
    <citation type="submission" date="2020-08" db="EMBL/GenBank/DDBJ databases">
        <title>Genomic Encyclopedia of Type Strains, Phase IV (KMG-V): Genome sequencing to study the core and pangenomes of soil and plant-associated prokaryotes.</title>
        <authorList>
            <person name="Whitman W."/>
        </authorList>
    </citation>
    <scope>NUCLEOTIDE SEQUENCE [LARGE SCALE GENOMIC DNA]</scope>
    <source>
        <strain evidence="2 3">SEMIA 402</strain>
    </source>
</reference>
<keyword evidence="2" id="KW-0489">Methyltransferase</keyword>
<gene>
    <name evidence="2" type="ORF">GGE12_004813</name>
</gene>
<protein>
    <submittedName>
        <fullName evidence="2">FkbM family methyltransferase</fullName>
    </submittedName>
</protein>
<sequence>METVEHCGVKLKIDPSYMSETMMKVIREKRYELQEARQLQRIIQDGEVVLEIGAGIGFMASLIANNPLVKKVVSYEANSALIPIIRDTVKANVGENFAKWNLQHAVLATGYRDQPAMDFYVHKDFWASSLSPIADAIRVEKVAIDSFNDVITNLRPTLIVCDIEGGELNLFKNADLTGVKKVYLEVHQKILGRRGMRALFEIFHSRDFSYDPHHSEGSVVLFSHVDRDKK</sequence>
<evidence type="ECO:0000313" key="3">
    <source>
        <dbReference type="Proteomes" id="UP000533641"/>
    </source>
</evidence>
<dbReference type="AlphaFoldDB" id="A0A7W6RQW8"/>
<dbReference type="Proteomes" id="UP000533641">
    <property type="component" value="Unassembled WGS sequence"/>
</dbReference>
<dbReference type="SUPFAM" id="SSF53335">
    <property type="entry name" value="S-adenosyl-L-methionine-dependent methyltransferases"/>
    <property type="match status" value="1"/>
</dbReference>
<dbReference type="EMBL" id="JACIGM010000011">
    <property type="protein sequence ID" value="MBB4277015.1"/>
    <property type="molecule type" value="Genomic_DNA"/>
</dbReference>
<organism evidence="2 3">
    <name type="scientific">Rhizobium mongolense</name>
    <dbReference type="NCBI Taxonomy" id="57676"/>
    <lineage>
        <taxon>Bacteria</taxon>
        <taxon>Pseudomonadati</taxon>
        <taxon>Pseudomonadota</taxon>
        <taxon>Alphaproteobacteria</taxon>
        <taxon>Hyphomicrobiales</taxon>
        <taxon>Rhizobiaceae</taxon>
        <taxon>Rhizobium/Agrobacterium group</taxon>
        <taxon>Rhizobium</taxon>
    </lineage>
</organism>
<proteinExistence type="predicted"/>
<comment type="caution">
    <text evidence="2">The sequence shown here is derived from an EMBL/GenBank/DDBJ whole genome shotgun (WGS) entry which is preliminary data.</text>
</comment>
<dbReference type="Pfam" id="PF05050">
    <property type="entry name" value="Methyltransf_21"/>
    <property type="match status" value="1"/>
</dbReference>
<dbReference type="GO" id="GO:0008168">
    <property type="term" value="F:methyltransferase activity"/>
    <property type="evidence" value="ECO:0007669"/>
    <property type="project" value="UniProtKB-KW"/>
</dbReference>
<dbReference type="NCBIfam" id="TIGR01444">
    <property type="entry name" value="fkbM_fam"/>
    <property type="match status" value="1"/>
</dbReference>
<dbReference type="InterPro" id="IPR006342">
    <property type="entry name" value="FkbM_mtfrase"/>
</dbReference>